<evidence type="ECO:0000313" key="3">
    <source>
        <dbReference type="EMBL" id="KAF5354186.1"/>
    </source>
</evidence>
<feature type="region of interest" description="Disordered" evidence="1">
    <location>
        <begin position="178"/>
        <end position="211"/>
    </location>
</feature>
<proteinExistence type="predicted"/>
<keyword evidence="2" id="KW-0812">Transmembrane</keyword>
<dbReference type="OrthoDB" id="2560085at2759"/>
<feature type="compositionally biased region" description="Basic and acidic residues" evidence="1">
    <location>
        <begin position="190"/>
        <end position="211"/>
    </location>
</feature>
<dbReference type="EMBL" id="JAACJO010000009">
    <property type="protein sequence ID" value="KAF5354186.1"/>
    <property type="molecule type" value="Genomic_DNA"/>
</dbReference>
<gene>
    <name evidence="3" type="ORF">D9756_006919</name>
</gene>
<feature type="transmembrane region" description="Helical" evidence="2">
    <location>
        <begin position="77"/>
        <end position="97"/>
    </location>
</feature>
<evidence type="ECO:0000313" key="4">
    <source>
        <dbReference type="Proteomes" id="UP000559027"/>
    </source>
</evidence>
<keyword evidence="4" id="KW-1185">Reference proteome</keyword>
<protein>
    <submittedName>
        <fullName evidence="3">Uncharacterized protein</fullName>
    </submittedName>
</protein>
<feature type="transmembrane region" description="Helical" evidence="2">
    <location>
        <begin position="147"/>
        <end position="170"/>
    </location>
</feature>
<evidence type="ECO:0000256" key="2">
    <source>
        <dbReference type="SAM" id="Phobius"/>
    </source>
</evidence>
<dbReference type="AlphaFoldDB" id="A0A8H5D5W2"/>
<organism evidence="3 4">
    <name type="scientific">Leucocoprinus leucothites</name>
    <dbReference type="NCBI Taxonomy" id="201217"/>
    <lineage>
        <taxon>Eukaryota</taxon>
        <taxon>Fungi</taxon>
        <taxon>Dikarya</taxon>
        <taxon>Basidiomycota</taxon>
        <taxon>Agaricomycotina</taxon>
        <taxon>Agaricomycetes</taxon>
        <taxon>Agaricomycetidae</taxon>
        <taxon>Agaricales</taxon>
        <taxon>Agaricineae</taxon>
        <taxon>Agaricaceae</taxon>
        <taxon>Leucocoprinus</taxon>
    </lineage>
</organism>
<reference evidence="3 4" key="1">
    <citation type="journal article" date="2020" name="ISME J.">
        <title>Uncovering the hidden diversity of litter-decomposition mechanisms in mushroom-forming fungi.</title>
        <authorList>
            <person name="Floudas D."/>
            <person name="Bentzer J."/>
            <person name="Ahren D."/>
            <person name="Johansson T."/>
            <person name="Persson P."/>
            <person name="Tunlid A."/>
        </authorList>
    </citation>
    <scope>NUCLEOTIDE SEQUENCE [LARGE SCALE GENOMIC DNA]</scope>
    <source>
        <strain evidence="3 4">CBS 146.42</strain>
    </source>
</reference>
<accession>A0A8H5D5W2</accession>
<name>A0A8H5D5W2_9AGAR</name>
<keyword evidence="2" id="KW-0472">Membrane</keyword>
<sequence>MKRTKSTLSHLLAHRSPSTMALLNISTKPQIAHMHTDVFKTGAIITAVCIVIFVLTSVYLAILLIRPTSFTRPRIIAIQGGILAFFAAWLFAALVPYTHFFRTRSAGISASLGGRPIPQSILQPLINSIERQTGITPRYRDHGYLRLVAILPWITLLFTIIASVTLYVAASRSKTLHHTRPAAESAGGKDAAETSDKADSPVTEKVESPTV</sequence>
<dbReference type="Proteomes" id="UP000559027">
    <property type="component" value="Unassembled WGS sequence"/>
</dbReference>
<comment type="caution">
    <text evidence="3">The sequence shown here is derived from an EMBL/GenBank/DDBJ whole genome shotgun (WGS) entry which is preliminary data.</text>
</comment>
<evidence type="ECO:0000256" key="1">
    <source>
        <dbReference type="SAM" id="MobiDB-lite"/>
    </source>
</evidence>
<feature type="transmembrane region" description="Helical" evidence="2">
    <location>
        <begin position="45"/>
        <end position="65"/>
    </location>
</feature>
<keyword evidence="2" id="KW-1133">Transmembrane helix</keyword>